<organism evidence="2 3">
    <name type="scientific">Sphenostylis stenocarpa</name>
    <dbReference type="NCBI Taxonomy" id="92480"/>
    <lineage>
        <taxon>Eukaryota</taxon>
        <taxon>Viridiplantae</taxon>
        <taxon>Streptophyta</taxon>
        <taxon>Embryophyta</taxon>
        <taxon>Tracheophyta</taxon>
        <taxon>Spermatophyta</taxon>
        <taxon>Magnoliopsida</taxon>
        <taxon>eudicotyledons</taxon>
        <taxon>Gunneridae</taxon>
        <taxon>Pentapetalae</taxon>
        <taxon>rosids</taxon>
        <taxon>fabids</taxon>
        <taxon>Fabales</taxon>
        <taxon>Fabaceae</taxon>
        <taxon>Papilionoideae</taxon>
        <taxon>50 kb inversion clade</taxon>
        <taxon>NPAAA clade</taxon>
        <taxon>indigoferoid/millettioid clade</taxon>
        <taxon>Phaseoleae</taxon>
        <taxon>Sphenostylis</taxon>
    </lineage>
</organism>
<dbReference type="Gramene" id="rna-AYBTSS11_LOCUS14801">
    <property type="protein sequence ID" value="CAJ1951493.1"/>
    <property type="gene ID" value="gene-AYBTSS11_LOCUS14801"/>
</dbReference>
<keyword evidence="3" id="KW-1185">Reference proteome</keyword>
<keyword evidence="1" id="KW-0812">Transmembrane</keyword>
<protein>
    <submittedName>
        <fullName evidence="2">Uncharacterized protein</fullName>
    </submittedName>
</protein>
<gene>
    <name evidence="2" type="ORF">AYBTSS11_LOCUS14801</name>
</gene>
<feature type="transmembrane region" description="Helical" evidence="1">
    <location>
        <begin position="70"/>
        <end position="89"/>
    </location>
</feature>
<dbReference type="Proteomes" id="UP001189624">
    <property type="component" value="Chromosome 4"/>
</dbReference>
<sequence>MDAFRVALSEGASCSVTLPIFPTDFSQVHLFQKTICTTSQRNAWSSSSLQQYNLIERLGNPCFYVFRTSFIPRISALCILLGCHIYVLIQKLQKQRVSHQIV</sequence>
<proteinExistence type="predicted"/>
<evidence type="ECO:0000313" key="3">
    <source>
        <dbReference type="Proteomes" id="UP001189624"/>
    </source>
</evidence>
<keyword evidence="1" id="KW-0472">Membrane</keyword>
<dbReference type="EMBL" id="OY731401">
    <property type="protein sequence ID" value="CAJ1951493.1"/>
    <property type="molecule type" value="Genomic_DNA"/>
</dbReference>
<evidence type="ECO:0000256" key="1">
    <source>
        <dbReference type="SAM" id="Phobius"/>
    </source>
</evidence>
<evidence type="ECO:0000313" key="2">
    <source>
        <dbReference type="EMBL" id="CAJ1951493.1"/>
    </source>
</evidence>
<accession>A0AA86SSJ8</accession>
<dbReference type="AlphaFoldDB" id="A0AA86SSJ8"/>
<name>A0AA86SSJ8_9FABA</name>
<reference evidence="2" key="1">
    <citation type="submission" date="2023-10" db="EMBL/GenBank/DDBJ databases">
        <authorList>
            <person name="Domelevo Entfellner J.-B."/>
        </authorList>
    </citation>
    <scope>NUCLEOTIDE SEQUENCE</scope>
</reference>
<keyword evidence="1" id="KW-1133">Transmembrane helix</keyword>